<gene>
    <name evidence="1" type="ORF">VJJ08_14010</name>
</gene>
<proteinExistence type="predicted"/>
<comment type="caution">
    <text evidence="1">The sequence shown here is derived from an EMBL/GenBank/DDBJ whole genome shotgun (WGS) entry which is preliminary data.</text>
</comment>
<reference evidence="1 2" key="1">
    <citation type="submission" date="2023-12" db="EMBL/GenBank/DDBJ databases">
        <title>Genomic sequences of Capnocytophaga and Parvimonas strains.</title>
        <authorList>
            <person name="Watt R.M."/>
            <person name="Wang M."/>
            <person name="Yang T."/>
            <person name="Tong W.M."/>
        </authorList>
    </citation>
    <scope>NUCLEOTIDE SEQUENCE [LARGE SCALE GENOMIC DNA]</scope>
    <source>
        <strain evidence="1 2">CCUG 13096</strain>
    </source>
</reference>
<dbReference type="Proteomes" id="UP001311730">
    <property type="component" value="Unassembled WGS sequence"/>
</dbReference>
<evidence type="ECO:0000313" key="2">
    <source>
        <dbReference type="Proteomes" id="UP001311730"/>
    </source>
</evidence>
<keyword evidence="2" id="KW-1185">Reference proteome</keyword>
<accession>A0ABU5ZBP3</accession>
<evidence type="ECO:0000313" key="1">
    <source>
        <dbReference type="EMBL" id="MEB3076398.1"/>
    </source>
</evidence>
<dbReference type="RefSeq" id="WP_323984376.1">
    <property type="nucleotide sequence ID" value="NZ_JAYKBW010000020.1"/>
</dbReference>
<evidence type="ECO:0008006" key="3">
    <source>
        <dbReference type="Google" id="ProtNLM"/>
    </source>
</evidence>
<organism evidence="1 2">
    <name type="scientific">Capnocytophaga gingivalis</name>
    <dbReference type="NCBI Taxonomy" id="1017"/>
    <lineage>
        <taxon>Bacteria</taxon>
        <taxon>Pseudomonadati</taxon>
        <taxon>Bacteroidota</taxon>
        <taxon>Flavobacteriia</taxon>
        <taxon>Flavobacteriales</taxon>
        <taxon>Flavobacteriaceae</taxon>
        <taxon>Capnocytophaga</taxon>
    </lineage>
</organism>
<sequence length="140" mass="15956">MKKLLLLSLLMISCKSYVTEIPSDTELSIYTNFMAKNPHRVVLFVEHGLYYKVAQKYPPYKEAKERISSLLPAASKDCLCGFTVKGGFVRIDAKKSWIIDIEQLPTIAALVLYGGKGKPEVVTDPKQFEKRLRKMWKVSQ</sequence>
<protein>
    <recommendedName>
        <fullName evidence="3">Lipoprotein</fullName>
    </recommendedName>
</protein>
<name>A0ABU5ZBP3_9FLAO</name>
<dbReference type="EMBL" id="JAYKBW010000020">
    <property type="protein sequence ID" value="MEB3076398.1"/>
    <property type="molecule type" value="Genomic_DNA"/>
</dbReference>